<evidence type="ECO:0000256" key="6">
    <source>
        <dbReference type="ARBA" id="ARBA00022723"/>
    </source>
</evidence>
<dbReference type="Pfam" id="PF00067">
    <property type="entry name" value="p450"/>
    <property type="match status" value="1"/>
</dbReference>
<proteinExistence type="evidence at transcript level"/>
<evidence type="ECO:0000256" key="13">
    <source>
        <dbReference type="RuleBase" id="RU000461"/>
    </source>
</evidence>
<dbReference type="Gene3D" id="1.10.630.10">
    <property type="entry name" value="Cytochrome P450"/>
    <property type="match status" value="1"/>
</dbReference>
<protein>
    <submittedName>
        <fullName evidence="14">CYP4BD1</fullName>
    </submittedName>
</protein>
<dbReference type="EMBL" id="DQ471876">
    <property type="protein sequence ID" value="ABF06546.1"/>
    <property type="molecule type" value="mRNA"/>
</dbReference>
<dbReference type="GO" id="GO:0005506">
    <property type="term" value="F:iron ion binding"/>
    <property type="evidence" value="ECO:0007669"/>
    <property type="project" value="InterPro"/>
</dbReference>
<evidence type="ECO:0000313" key="14">
    <source>
        <dbReference type="EMBL" id="ABF06546.1"/>
    </source>
</evidence>
<dbReference type="GO" id="GO:0020037">
    <property type="term" value="F:heme binding"/>
    <property type="evidence" value="ECO:0007669"/>
    <property type="project" value="InterPro"/>
</dbReference>
<evidence type="ECO:0000256" key="7">
    <source>
        <dbReference type="ARBA" id="ARBA00022824"/>
    </source>
</evidence>
<dbReference type="InterPro" id="IPR017972">
    <property type="entry name" value="Cyt_P450_CS"/>
</dbReference>
<accession>A1BPR9</accession>
<dbReference type="SUPFAM" id="SSF48264">
    <property type="entry name" value="Cytochrome P450"/>
    <property type="match status" value="1"/>
</dbReference>
<comment type="similarity">
    <text evidence="4 13">Belongs to the cytochrome P450 family.</text>
</comment>
<keyword evidence="6 12" id="KW-0479">Metal-binding</keyword>
<evidence type="ECO:0000256" key="11">
    <source>
        <dbReference type="ARBA" id="ARBA00023033"/>
    </source>
</evidence>
<gene>
    <name evidence="14" type="primary">CYP4BD1</name>
</gene>
<evidence type="ECO:0000256" key="12">
    <source>
        <dbReference type="PIRSR" id="PIRSR602401-1"/>
    </source>
</evidence>
<organism evidence="14">
    <name type="scientific">Ips paraconfusus</name>
    <dbReference type="NCBI Taxonomy" id="89938"/>
    <lineage>
        <taxon>Eukaryota</taxon>
        <taxon>Metazoa</taxon>
        <taxon>Ecdysozoa</taxon>
        <taxon>Arthropoda</taxon>
        <taxon>Hexapoda</taxon>
        <taxon>Insecta</taxon>
        <taxon>Pterygota</taxon>
        <taxon>Neoptera</taxon>
        <taxon>Endopterygota</taxon>
        <taxon>Coleoptera</taxon>
        <taxon>Polyphaga</taxon>
        <taxon>Cucujiformia</taxon>
        <taxon>Curculionidae</taxon>
        <taxon>Scolytinae</taxon>
        <taxon>Ips</taxon>
    </lineage>
</organism>
<dbReference type="PANTHER" id="PTHR24291:SF187">
    <property type="entry name" value="CYTOCHROME P450 4AE1-RELATED"/>
    <property type="match status" value="1"/>
</dbReference>
<dbReference type="PROSITE" id="PS00086">
    <property type="entry name" value="CYTOCHROME_P450"/>
    <property type="match status" value="1"/>
</dbReference>
<dbReference type="PANTHER" id="PTHR24291">
    <property type="entry name" value="CYTOCHROME P450 FAMILY 4"/>
    <property type="match status" value="1"/>
</dbReference>
<evidence type="ECO:0000256" key="3">
    <source>
        <dbReference type="ARBA" id="ARBA00004406"/>
    </source>
</evidence>
<evidence type="ECO:0000256" key="9">
    <source>
        <dbReference type="ARBA" id="ARBA00023002"/>
    </source>
</evidence>
<keyword evidence="11 13" id="KW-0503">Monooxygenase</keyword>
<sequence>MLFVLLALVTCILLGLFTLYIVAKIKKDTSKYLTNVPCSEQTFPFGNTLPFLKGSVVYLDLIMQGVKELGRTSLFHDGPLSWVVITADPEFIELIYSSSTHITKGSQYDYFKRWLGQGLLISDGDKWRFHRKIITPTFHFSILQQFLTVFDTVGDNFVRKLQQHVGSTSVEISNLISLCTLDIICETAMGVKMNALDMKDSENMEYIKGIRIMCKIIVDRMFSFLHPIFYPLTLNYYREKRALKMVNGYVDNVISQKIQQRKELNQKEDKSQIDGIRTRLAFLDLLLEAKIDGTPLTKAELRDEVNTFMFEGHDTTSSAITFCLLMLATHPRVQDKVMAEQKEILEGDLKLAHPTSKELSQMKYLENVIKETLRLYPSVPLFSRKLGEDVEFKGNLYPKGITLVLTPYATHRDPDIFPEPEKFLPERFEESEMLKINPFAYTPFSAGSRNCIGQKFAMMEIKSTVSKVVRHFKLEPAHPEHQIQLVSETTLNSKNGVKISLQAR</sequence>
<evidence type="ECO:0000256" key="10">
    <source>
        <dbReference type="ARBA" id="ARBA00023004"/>
    </source>
</evidence>
<dbReference type="InterPro" id="IPR001128">
    <property type="entry name" value="Cyt_P450"/>
</dbReference>
<dbReference type="GO" id="GO:0016705">
    <property type="term" value="F:oxidoreductase activity, acting on paired donors, with incorporation or reduction of molecular oxygen"/>
    <property type="evidence" value="ECO:0007669"/>
    <property type="project" value="InterPro"/>
</dbReference>
<dbReference type="AlphaFoldDB" id="A1BPR9"/>
<dbReference type="CDD" id="cd20628">
    <property type="entry name" value="CYP4"/>
    <property type="match status" value="1"/>
</dbReference>
<dbReference type="PRINTS" id="PR00385">
    <property type="entry name" value="P450"/>
</dbReference>
<keyword evidence="7" id="KW-0256">Endoplasmic reticulum</keyword>
<dbReference type="InterPro" id="IPR002401">
    <property type="entry name" value="Cyt_P450_E_grp-I"/>
</dbReference>
<keyword evidence="8" id="KW-0492">Microsome</keyword>
<comment type="cofactor">
    <cofactor evidence="1 12">
        <name>heme</name>
        <dbReference type="ChEBI" id="CHEBI:30413"/>
    </cofactor>
</comment>
<evidence type="ECO:0000256" key="4">
    <source>
        <dbReference type="ARBA" id="ARBA00010617"/>
    </source>
</evidence>
<comment type="subcellular location">
    <subcellularLocation>
        <location evidence="3">Endoplasmic reticulum membrane</location>
        <topology evidence="3">Peripheral membrane protein</topology>
    </subcellularLocation>
    <subcellularLocation>
        <location evidence="2">Microsome membrane</location>
        <topology evidence="2">Peripheral membrane protein</topology>
    </subcellularLocation>
</comment>
<feature type="binding site" description="axial binding residue" evidence="12">
    <location>
        <position position="451"/>
    </location>
    <ligand>
        <name>heme</name>
        <dbReference type="ChEBI" id="CHEBI:30413"/>
    </ligand>
    <ligandPart>
        <name>Fe</name>
        <dbReference type="ChEBI" id="CHEBI:18248"/>
    </ligandPart>
</feature>
<dbReference type="GO" id="GO:0004497">
    <property type="term" value="F:monooxygenase activity"/>
    <property type="evidence" value="ECO:0007669"/>
    <property type="project" value="UniProtKB-KW"/>
</dbReference>
<keyword evidence="5 12" id="KW-0349">Heme</keyword>
<dbReference type="InterPro" id="IPR036396">
    <property type="entry name" value="Cyt_P450_sf"/>
</dbReference>
<evidence type="ECO:0000256" key="8">
    <source>
        <dbReference type="ARBA" id="ARBA00022848"/>
    </source>
</evidence>
<dbReference type="FunFam" id="1.10.630.10:FF:000182">
    <property type="entry name" value="Cytochrome P450 3A4"/>
    <property type="match status" value="1"/>
</dbReference>
<evidence type="ECO:0000256" key="1">
    <source>
        <dbReference type="ARBA" id="ARBA00001971"/>
    </source>
</evidence>
<evidence type="ECO:0000256" key="5">
    <source>
        <dbReference type="ARBA" id="ARBA00022617"/>
    </source>
</evidence>
<keyword evidence="10 12" id="KW-0408">Iron</keyword>
<keyword evidence="9 13" id="KW-0560">Oxidoreductase</keyword>
<reference evidence="14" key="1">
    <citation type="submission" date="2006-04" db="EMBL/GenBank/DDBJ databases">
        <authorList>
            <person name="Huber D.P.W."/>
            <person name="Erickson M.L."/>
            <person name="Leutenegger C.M."/>
            <person name="Bohlmann J."/>
            <person name="Seybold S.J."/>
        </authorList>
    </citation>
    <scope>NUCLEOTIDE SEQUENCE</scope>
</reference>
<dbReference type="InterPro" id="IPR050196">
    <property type="entry name" value="Cytochrome_P450_Monoox"/>
</dbReference>
<dbReference type="PRINTS" id="PR00463">
    <property type="entry name" value="EP450I"/>
</dbReference>
<name>A1BPR9_9CUCU</name>
<dbReference type="GO" id="GO:0005789">
    <property type="term" value="C:endoplasmic reticulum membrane"/>
    <property type="evidence" value="ECO:0007669"/>
    <property type="project" value="UniProtKB-SubCell"/>
</dbReference>
<evidence type="ECO:0000256" key="2">
    <source>
        <dbReference type="ARBA" id="ARBA00004174"/>
    </source>
</evidence>
<reference evidence="14" key="2">
    <citation type="journal article" date="2007" name="Insect Mol. Biol.">
        <title>Isolation and extreme sex-specific expression of cytochrome P450 genes in the bark beetle, Ips paraconfusus, following feeding on the phloem of host ponderosa pine, Pinus ponderosa.</title>
        <authorList>
            <person name="Huber D.P."/>
            <person name="Erickson M.L."/>
            <person name="Leutenegger C.M."/>
            <person name="Bohlmann J."/>
            <person name="Seybold S.J."/>
        </authorList>
    </citation>
    <scope>NUCLEOTIDE SEQUENCE</scope>
</reference>